<dbReference type="GO" id="GO:0030170">
    <property type="term" value="F:pyridoxal phosphate binding"/>
    <property type="evidence" value="ECO:0007669"/>
    <property type="project" value="InterPro"/>
</dbReference>
<dbReference type="AlphaFoldDB" id="A0A1M5Y959"/>
<feature type="domain" description="Aminotransferase class I/classII large" evidence="7">
    <location>
        <begin position="44"/>
        <end position="383"/>
    </location>
</feature>
<evidence type="ECO:0000256" key="6">
    <source>
        <dbReference type="RuleBase" id="RU003693"/>
    </source>
</evidence>
<dbReference type="CDD" id="cd06454">
    <property type="entry name" value="KBL_like"/>
    <property type="match status" value="1"/>
</dbReference>
<dbReference type="PANTHER" id="PTHR13693:SF3">
    <property type="entry name" value="LD36009P"/>
    <property type="match status" value="1"/>
</dbReference>
<keyword evidence="5 6" id="KW-0663">Pyridoxal phosphate</keyword>
<dbReference type="Proteomes" id="UP000183995">
    <property type="component" value="Unassembled WGS sequence"/>
</dbReference>
<dbReference type="PANTHER" id="PTHR13693">
    <property type="entry name" value="CLASS II AMINOTRANSFERASE/8-AMINO-7-OXONONANOATE SYNTHASE"/>
    <property type="match status" value="1"/>
</dbReference>
<comment type="cofactor">
    <cofactor evidence="1 6">
        <name>pyridoxal 5'-phosphate</name>
        <dbReference type="ChEBI" id="CHEBI:597326"/>
    </cofactor>
</comment>
<dbReference type="Pfam" id="PF00155">
    <property type="entry name" value="Aminotran_1_2"/>
    <property type="match status" value="1"/>
</dbReference>
<dbReference type="InterPro" id="IPR001917">
    <property type="entry name" value="Aminotrans_II_pyridoxalP_BS"/>
</dbReference>
<dbReference type="InterPro" id="IPR015424">
    <property type="entry name" value="PyrdxlP-dep_Trfase"/>
</dbReference>
<dbReference type="InterPro" id="IPR015422">
    <property type="entry name" value="PyrdxlP-dep_Trfase_small"/>
</dbReference>
<evidence type="ECO:0000256" key="1">
    <source>
        <dbReference type="ARBA" id="ARBA00001933"/>
    </source>
</evidence>
<evidence type="ECO:0000313" key="9">
    <source>
        <dbReference type="Proteomes" id="UP000183995"/>
    </source>
</evidence>
<reference evidence="8 9" key="1">
    <citation type="submission" date="2016-11" db="EMBL/GenBank/DDBJ databases">
        <authorList>
            <person name="Jaros S."/>
            <person name="Januszkiewicz K."/>
            <person name="Wedrychowicz H."/>
        </authorList>
    </citation>
    <scope>NUCLEOTIDE SEQUENCE [LARGE SCALE GENOMIC DNA]</scope>
    <source>
        <strain evidence="8 9">DSM 10068</strain>
    </source>
</reference>
<dbReference type="SUPFAM" id="SSF53383">
    <property type="entry name" value="PLP-dependent transferases"/>
    <property type="match status" value="1"/>
</dbReference>
<dbReference type="Gene3D" id="3.40.640.10">
    <property type="entry name" value="Type I PLP-dependent aspartate aminotransferase-like (Major domain)"/>
    <property type="match status" value="1"/>
</dbReference>
<comment type="function">
    <text evidence="2">Catalyzes the decarboxylative condensation of pimeloyl-[acyl-carrier protein] and L-alanine to produce 8-amino-7-oxononanoate (AON), [acyl-carrier protein], and carbon dioxide.</text>
</comment>
<evidence type="ECO:0000313" key="8">
    <source>
        <dbReference type="EMBL" id="SHI08469.1"/>
    </source>
</evidence>
<dbReference type="InterPro" id="IPR004839">
    <property type="entry name" value="Aminotransferase_I/II_large"/>
</dbReference>
<dbReference type="EMBL" id="FQXV01000007">
    <property type="protein sequence ID" value="SHI08469.1"/>
    <property type="molecule type" value="Genomic_DNA"/>
</dbReference>
<dbReference type="RefSeq" id="WP_073079111.1">
    <property type="nucleotide sequence ID" value="NZ_FQXV01000007.1"/>
</dbReference>
<evidence type="ECO:0000256" key="4">
    <source>
        <dbReference type="ARBA" id="ARBA00022679"/>
    </source>
</evidence>
<name>A0A1M5Y959_9FIRM</name>
<comment type="similarity">
    <text evidence="6">Belongs to the class-II pyridoxal-phosphate-dependent aminotransferase family.</text>
</comment>
<accession>A0A1M5Y959</accession>
<sequence>MDIFEKCYNFKTADETKAQGVYPYFHALKSRQDIEVIMEGKRRIMLGSNNYLGLTINPEVIEAGIKALEKYGSGCSGSRYLNGTLEMHLELEAELADFLGRDATMTFSTGFQSNLGIISAIVGHGDYVICDRENHASIYDGCKLSYGKMLRYKHADMEDLERTLQSIPENAGKLIVTDGVFSMGGDIAKLPEIVALAKKYKARTMVDDAHALGVIGEGGRGTASYYGLDKEVDIIMSTFSKSLASLGGHMTGDAKVVDYVRHNSRPFIFSASITPASCATALTALRYLRKHPEIVQRLSDLSSYARKGLLDRGLKIIVASTPIIPIFTYDMMNTLVKAKELYEAGVYVNPVLPPAAPQDGCMLRTSYMATHTEAILDEAMDIIQKVMVG</sequence>
<gene>
    <name evidence="8" type="ORF">SAMN02745823_02350</name>
</gene>
<evidence type="ECO:0000256" key="5">
    <source>
        <dbReference type="ARBA" id="ARBA00022898"/>
    </source>
</evidence>
<organism evidence="8 9">
    <name type="scientific">Sporobacter termitidis DSM 10068</name>
    <dbReference type="NCBI Taxonomy" id="1123282"/>
    <lineage>
        <taxon>Bacteria</taxon>
        <taxon>Bacillati</taxon>
        <taxon>Bacillota</taxon>
        <taxon>Clostridia</taxon>
        <taxon>Eubacteriales</taxon>
        <taxon>Oscillospiraceae</taxon>
        <taxon>Sporobacter</taxon>
    </lineage>
</organism>
<comment type="subunit">
    <text evidence="3">Homodimer.</text>
</comment>
<dbReference type="GO" id="GO:0016740">
    <property type="term" value="F:transferase activity"/>
    <property type="evidence" value="ECO:0007669"/>
    <property type="project" value="UniProtKB-KW"/>
</dbReference>
<dbReference type="OrthoDB" id="9807157at2"/>
<evidence type="ECO:0000259" key="7">
    <source>
        <dbReference type="Pfam" id="PF00155"/>
    </source>
</evidence>
<proteinExistence type="inferred from homology"/>
<dbReference type="InterPro" id="IPR050087">
    <property type="entry name" value="AON_synthase_class-II"/>
</dbReference>
<evidence type="ECO:0000256" key="3">
    <source>
        <dbReference type="ARBA" id="ARBA00011738"/>
    </source>
</evidence>
<dbReference type="InterPro" id="IPR015421">
    <property type="entry name" value="PyrdxlP-dep_Trfase_major"/>
</dbReference>
<dbReference type="STRING" id="1123282.SAMN02745823_02350"/>
<protein>
    <submittedName>
        <fullName evidence="8">8-amino-7-oxononanoate synthase</fullName>
    </submittedName>
</protein>
<dbReference type="PROSITE" id="PS00599">
    <property type="entry name" value="AA_TRANSFER_CLASS_2"/>
    <property type="match status" value="1"/>
</dbReference>
<keyword evidence="4" id="KW-0808">Transferase</keyword>
<evidence type="ECO:0000256" key="2">
    <source>
        <dbReference type="ARBA" id="ARBA00002513"/>
    </source>
</evidence>
<keyword evidence="9" id="KW-1185">Reference proteome</keyword>
<dbReference type="Gene3D" id="3.90.1150.10">
    <property type="entry name" value="Aspartate Aminotransferase, domain 1"/>
    <property type="match status" value="1"/>
</dbReference>